<reference evidence="5" key="1">
    <citation type="submission" date="2015-08" db="EMBL/GenBank/DDBJ databases">
        <title>Fjat-14210 dsm16467.</title>
        <authorList>
            <person name="Liu B."/>
            <person name="Wang J."/>
            <person name="Zhu Y."/>
            <person name="Liu G."/>
            <person name="Chen Q."/>
            <person name="Chen Z."/>
            <person name="Lan J."/>
            <person name="Che J."/>
            <person name="Ge C."/>
            <person name="Shi H."/>
            <person name="Pan Z."/>
            <person name="Liu X."/>
        </authorList>
    </citation>
    <scope>NUCLEOTIDE SEQUENCE [LARGE SCALE GENOMIC DNA]</scope>
    <source>
        <strain evidence="5">DSM 16467</strain>
    </source>
</reference>
<evidence type="ECO:0000256" key="3">
    <source>
        <dbReference type="PIRSR" id="PIRSR607837-1"/>
    </source>
</evidence>
<organism evidence="4 5">
    <name type="scientific">Priestia koreensis</name>
    <dbReference type="NCBI Taxonomy" id="284581"/>
    <lineage>
        <taxon>Bacteria</taxon>
        <taxon>Bacillati</taxon>
        <taxon>Bacillota</taxon>
        <taxon>Bacilli</taxon>
        <taxon>Bacillales</taxon>
        <taxon>Bacillaceae</taxon>
        <taxon>Priestia</taxon>
    </lineage>
</organism>
<dbReference type="InterPro" id="IPR007837">
    <property type="entry name" value="DinB"/>
</dbReference>
<dbReference type="RefSeq" id="WP_169775983.1">
    <property type="nucleotide sequence ID" value="NZ_JAMAUM010000009.1"/>
</dbReference>
<dbReference type="AlphaFoldDB" id="A0A0M0KW25"/>
<proteinExistence type="inferred from homology"/>
<evidence type="ECO:0000256" key="2">
    <source>
        <dbReference type="ARBA" id="ARBA00022723"/>
    </source>
</evidence>
<dbReference type="Proteomes" id="UP000037558">
    <property type="component" value="Unassembled WGS sequence"/>
</dbReference>
<feature type="binding site" evidence="3">
    <location>
        <position position="133"/>
    </location>
    <ligand>
        <name>a divalent metal cation</name>
        <dbReference type="ChEBI" id="CHEBI:60240"/>
    </ligand>
</feature>
<keyword evidence="2 3" id="KW-0479">Metal-binding</keyword>
<dbReference type="GO" id="GO:0046872">
    <property type="term" value="F:metal ion binding"/>
    <property type="evidence" value="ECO:0007669"/>
    <property type="project" value="UniProtKB-KW"/>
</dbReference>
<protein>
    <recommendedName>
        <fullName evidence="6">Damage-inducible protein DinB</fullName>
    </recommendedName>
</protein>
<feature type="binding site" evidence="3">
    <location>
        <position position="129"/>
    </location>
    <ligand>
        <name>a divalent metal cation</name>
        <dbReference type="ChEBI" id="CHEBI:60240"/>
    </ligand>
</feature>
<comment type="similarity">
    <text evidence="1">Belongs to the DinB family.</text>
</comment>
<evidence type="ECO:0000313" key="4">
    <source>
        <dbReference type="EMBL" id="KOO42832.1"/>
    </source>
</evidence>
<dbReference type="InterPro" id="IPR034660">
    <property type="entry name" value="DinB/YfiT-like"/>
</dbReference>
<accession>A0A0M0KW25</accession>
<sequence>MTKAEVFAGTWMRHRGVLEEIVSKVKTEDLSFAPWDGALTFKDLVIHTVGSADFFVTAVKDGKTSAPAGGQPEINDAQALQQFVKDMTAKTKATILSLEEAQFEAMVDATVPFGTHIPGSSLLHMMRDHEIHHKGQMFTYGRMVGMETMPSFVQH</sequence>
<evidence type="ECO:0008006" key="6">
    <source>
        <dbReference type="Google" id="ProtNLM"/>
    </source>
</evidence>
<keyword evidence="5" id="KW-1185">Reference proteome</keyword>
<evidence type="ECO:0000313" key="5">
    <source>
        <dbReference type="Proteomes" id="UP000037558"/>
    </source>
</evidence>
<dbReference type="Pfam" id="PF05163">
    <property type="entry name" value="DinB"/>
    <property type="match status" value="1"/>
</dbReference>
<evidence type="ECO:0000256" key="1">
    <source>
        <dbReference type="ARBA" id="ARBA00008635"/>
    </source>
</evidence>
<name>A0A0M0KW25_9BACI</name>
<feature type="binding site" evidence="3">
    <location>
        <position position="47"/>
    </location>
    <ligand>
        <name>a divalent metal cation</name>
        <dbReference type="ChEBI" id="CHEBI:60240"/>
    </ligand>
</feature>
<dbReference type="SUPFAM" id="SSF109854">
    <property type="entry name" value="DinB/YfiT-like putative metalloenzymes"/>
    <property type="match status" value="1"/>
</dbReference>
<gene>
    <name evidence="4" type="ORF">AMD01_16960</name>
</gene>
<comment type="caution">
    <text evidence="4">The sequence shown here is derived from an EMBL/GenBank/DDBJ whole genome shotgun (WGS) entry which is preliminary data.</text>
</comment>
<dbReference type="EMBL" id="LILC01000023">
    <property type="protein sequence ID" value="KOO42832.1"/>
    <property type="molecule type" value="Genomic_DNA"/>
</dbReference>
<dbReference type="STRING" id="284581.AMD01_16960"/>
<dbReference type="PATRIC" id="fig|284581.3.peg.2897"/>
<dbReference type="Gene3D" id="1.20.120.450">
    <property type="entry name" value="dinb family like domain"/>
    <property type="match status" value="1"/>
</dbReference>